<organism evidence="11 12">
    <name type="scientific">Monosiga brevicollis</name>
    <name type="common">Choanoflagellate</name>
    <dbReference type="NCBI Taxonomy" id="81824"/>
    <lineage>
        <taxon>Eukaryota</taxon>
        <taxon>Choanoflagellata</taxon>
        <taxon>Craspedida</taxon>
        <taxon>Salpingoecidae</taxon>
        <taxon>Monosiga</taxon>
    </lineage>
</organism>
<dbReference type="Gene3D" id="1.20.58.400">
    <property type="entry name" value="t-snare proteins"/>
    <property type="match status" value="1"/>
</dbReference>
<dbReference type="InterPro" id="IPR000727">
    <property type="entry name" value="T_SNARE_dom"/>
</dbReference>
<dbReference type="EMBL" id="CH991549">
    <property type="protein sequence ID" value="EDQ89793.1"/>
    <property type="molecule type" value="Genomic_DNA"/>
</dbReference>
<dbReference type="GO" id="GO:0012507">
    <property type="term" value="C:ER to Golgi transport vesicle membrane"/>
    <property type="evidence" value="ECO:0000318"/>
    <property type="project" value="GO_Central"/>
</dbReference>
<dbReference type="Pfam" id="PF05008">
    <property type="entry name" value="V-SNARE"/>
    <property type="match status" value="1"/>
</dbReference>
<evidence type="ECO:0000256" key="4">
    <source>
        <dbReference type="ARBA" id="ARBA00022692"/>
    </source>
</evidence>
<keyword evidence="3" id="KW-0813">Transport</keyword>
<dbReference type="GO" id="GO:0000149">
    <property type="term" value="F:SNARE binding"/>
    <property type="evidence" value="ECO:0000318"/>
    <property type="project" value="GO_Central"/>
</dbReference>
<dbReference type="GO" id="GO:0006896">
    <property type="term" value="P:Golgi to vacuole transport"/>
    <property type="evidence" value="ECO:0000318"/>
    <property type="project" value="GO_Central"/>
</dbReference>
<dbReference type="Gene3D" id="1.20.5.110">
    <property type="match status" value="1"/>
</dbReference>
<evidence type="ECO:0000256" key="7">
    <source>
        <dbReference type="ARBA" id="ARBA00023054"/>
    </source>
</evidence>
<dbReference type="InterPro" id="IPR010989">
    <property type="entry name" value="SNARE"/>
</dbReference>
<dbReference type="GO" id="GO:0048280">
    <property type="term" value="P:vesicle fusion with Golgi apparatus"/>
    <property type="evidence" value="ECO:0000318"/>
    <property type="project" value="GO_Central"/>
</dbReference>
<dbReference type="GO" id="GO:0005484">
    <property type="term" value="F:SNAP receptor activity"/>
    <property type="evidence" value="ECO:0000318"/>
    <property type="project" value="GO_Central"/>
</dbReference>
<keyword evidence="8 9" id="KW-0472">Membrane</keyword>
<accession>A9UY36</accession>
<dbReference type="GO" id="GO:0006891">
    <property type="term" value="P:intra-Golgi vesicle-mediated transport"/>
    <property type="evidence" value="ECO:0000318"/>
    <property type="project" value="GO_Central"/>
</dbReference>
<evidence type="ECO:0000256" key="1">
    <source>
        <dbReference type="ARBA" id="ARBA00004211"/>
    </source>
</evidence>
<keyword evidence="5" id="KW-0653">Protein transport</keyword>
<dbReference type="SMART" id="SM00397">
    <property type="entry name" value="t_SNARE"/>
    <property type="match status" value="1"/>
</dbReference>
<evidence type="ECO:0000259" key="10">
    <source>
        <dbReference type="SMART" id="SM00397"/>
    </source>
</evidence>
<dbReference type="OMA" id="SKMRQHK"/>
<dbReference type="GO" id="GO:0005789">
    <property type="term" value="C:endoplasmic reticulum membrane"/>
    <property type="evidence" value="ECO:0000318"/>
    <property type="project" value="GO_Central"/>
</dbReference>
<dbReference type="GO" id="GO:0031201">
    <property type="term" value="C:SNARE complex"/>
    <property type="evidence" value="ECO:0000318"/>
    <property type="project" value="GO_Central"/>
</dbReference>
<dbReference type="STRING" id="81824.A9UY36"/>
<protein>
    <recommendedName>
        <fullName evidence="10">t-SNARE coiled-coil homology domain-containing protein</fullName>
    </recommendedName>
</protein>
<dbReference type="InParanoid" id="A9UY36"/>
<gene>
    <name evidence="11" type="ORF">MONBRDRAFT_7715</name>
</gene>
<dbReference type="eggNOG" id="KOG1666">
    <property type="taxonomic scope" value="Eukaryota"/>
</dbReference>
<dbReference type="KEGG" id="mbr:MONBRDRAFT_7715"/>
<dbReference type="GO" id="GO:0005794">
    <property type="term" value="C:Golgi apparatus"/>
    <property type="evidence" value="ECO:0000318"/>
    <property type="project" value="GO_Central"/>
</dbReference>
<feature type="domain" description="T-SNARE coiled-coil homology" evidence="10">
    <location>
        <begin position="141"/>
        <end position="208"/>
    </location>
</feature>
<dbReference type="FunFam" id="1.20.5.110:FF:000002">
    <property type="entry name" value="Vesicle transport through interaction with t-SNAREsB"/>
    <property type="match status" value="1"/>
</dbReference>
<evidence type="ECO:0000256" key="8">
    <source>
        <dbReference type="ARBA" id="ARBA00023136"/>
    </source>
</evidence>
<keyword evidence="12" id="KW-1185">Reference proteome</keyword>
<dbReference type="GO" id="GO:0006886">
    <property type="term" value="P:intracellular protein transport"/>
    <property type="evidence" value="ECO:0007669"/>
    <property type="project" value="InterPro"/>
</dbReference>
<dbReference type="FunCoup" id="A9UY36">
    <property type="interactions" value="1237"/>
</dbReference>
<keyword evidence="4 9" id="KW-0812">Transmembrane</keyword>
<sequence length="241" mass="26920">MTSMLRANEKAFGDTLAEINSLVNEIKDLDGDEKKARVRTAEEKVDNAHELVEQLELDVLDVPISERKPIQHRIKAYNDELTTAEKNLVRGPPPPAASRVLALLTHPSPQQKRAAVSMAGSQNARDELFGYDGSSENARQALVSNTERLDRTSQRLQDGHRVALETQEVAVSIMDNLHEQRETIERSRGRVQNVDSELSFSNRVLNGMIARAKRNKVVAFLIITIALALIIVIIYLIATKH</sequence>
<comment type="subcellular location">
    <subcellularLocation>
        <location evidence="1">Membrane</location>
        <topology evidence="1">Single-pass type IV membrane protein</topology>
    </subcellularLocation>
</comment>
<dbReference type="SUPFAM" id="SSF58038">
    <property type="entry name" value="SNARE fusion complex"/>
    <property type="match status" value="1"/>
</dbReference>
<dbReference type="InterPro" id="IPR038407">
    <property type="entry name" value="v-SNARE_N_sf"/>
</dbReference>
<dbReference type="InterPro" id="IPR007705">
    <property type="entry name" value="Vesicle_trsprt_v-SNARE_N"/>
</dbReference>
<keyword evidence="6 9" id="KW-1133">Transmembrane helix</keyword>
<evidence type="ECO:0000313" key="12">
    <source>
        <dbReference type="Proteomes" id="UP000001357"/>
    </source>
</evidence>
<keyword evidence="7" id="KW-0175">Coiled coil</keyword>
<dbReference type="GeneID" id="5890435"/>
<dbReference type="AlphaFoldDB" id="A9UY36"/>
<dbReference type="GO" id="GO:0031902">
    <property type="term" value="C:late endosome membrane"/>
    <property type="evidence" value="ECO:0000318"/>
    <property type="project" value="GO_Central"/>
</dbReference>
<evidence type="ECO:0000256" key="9">
    <source>
        <dbReference type="SAM" id="Phobius"/>
    </source>
</evidence>
<dbReference type="Proteomes" id="UP000001357">
    <property type="component" value="Unassembled WGS sequence"/>
</dbReference>
<dbReference type="GO" id="GO:0016236">
    <property type="term" value="P:macroautophagy"/>
    <property type="evidence" value="ECO:0000318"/>
    <property type="project" value="GO_Central"/>
</dbReference>
<dbReference type="PANTHER" id="PTHR21230">
    <property type="entry name" value="VESICLE TRANSPORT V-SNARE PROTEIN VTI1-RELATED"/>
    <property type="match status" value="1"/>
</dbReference>
<dbReference type="PANTHER" id="PTHR21230:SF26">
    <property type="entry name" value="VESICLE TRANSPORT THROUGH INTERACTION WITH T-SNARES HOMOLOG 1A"/>
    <property type="match status" value="1"/>
</dbReference>
<evidence type="ECO:0000256" key="3">
    <source>
        <dbReference type="ARBA" id="ARBA00022448"/>
    </source>
</evidence>
<comment type="similarity">
    <text evidence="2">Belongs to the VTI1 family.</text>
</comment>
<evidence type="ECO:0000313" key="11">
    <source>
        <dbReference type="EMBL" id="EDQ89793.1"/>
    </source>
</evidence>
<evidence type="ECO:0000256" key="6">
    <source>
        <dbReference type="ARBA" id="ARBA00022989"/>
    </source>
</evidence>
<dbReference type="SUPFAM" id="SSF47661">
    <property type="entry name" value="t-snare proteins"/>
    <property type="match status" value="1"/>
</dbReference>
<dbReference type="CDD" id="cd15891">
    <property type="entry name" value="SNARE_Vti1a"/>
    <property type="match status" value="1"/>
</dbReference>
<dbReference type="GO" id="GO:0005829">
    <property type="term" value="C:cytosol"/>
    <property type="evidence" value="ECO:0007669"/>
    <property type="project" value="GOC"/>
</dbReference>
<evidence type="ECO:0000256" key="5">
    <source>
        <dbReference type="ARBA" id="ARBA00022927"/>
    </source>
</evidence>
<evidence type="ECO:0000256" key="2">
    <source>
        <dbReference type="ARBA" id="ARBA00006108"/>
    </source>
</evidence>
<dbReference type="RefSeq" id="XP_001745215.1">
    <property type="nucleotide sequence ID" value="XM_001745163.1"/>
</dbReference>
<dbReference type="Pfam" id="PF12352">
    <property type="entry name" value="V-SNARE_C"/>
    <property type="match status" value="1"/>
</dbReference>
<proteinExistence type="inferred from homology"/>
<name>A9UY36_MONBE</name>
<dbReference type="GO" id="GO:0042147">
    <property type="term" value="P:retrograde transport, endosome to Golgi"/>
    <property type="evidence" value="ECO:0000318"/>
    <property type="project" value="GO_Central"/>
</dbReference>
<feature type="transmembrane region" description="Helical" evidence="9">
    <location>
        <begin position="217"/>
        <end position="238"/>
    </location>
</feature>
<reference evidence="11 12" key="1">
    <citation type="journal article" date="2008" name="Nature">
        <title>The genome of the choanoflagellate Monosiga brevicollis and the origin of metazoans.</title>
        <authorList>
            <consortium name="JGI Sequencing"/>
            <person name="King N."/>
            <person name="Westbrook M.J."/>
            <person name="Young S.L."/>
            <person name="Kuo A."/>
            <person name="Abedin M."/>
            <person name="Chapman J."/>
            <person name="Fairclough S."/>
            <person name="Hellsten U."/>
            <person name="Isogai Y."/>
            <person name="Letunic I."/>
            <person name="Marr M."/>
            <person name="Pincus D."/>
            <person name="Putnam N."/>
            <person name="Rokas A."/>
            <person name="Wright K.J."/>
            <person name="Zuzow R."/>
            <person name="Dirks W."/>
            <person name="Good M."/>
            <person name="Goodstein D."/>
            <person name="Lemons D."/>
            <person name="Li W."/>
            <person name="Lyons J.B."/>
            <person name="Morris A."/>
            <person name="Nichols S."/>
            <person name="Richter D.J."/>
            <person name="Salamov A."/>
            <person name="Bork P."/>
            <person name="Lim W.A."/>
            <person name="Manning G."/>
            <person name="Miller W.T."/>
            <person name="McGinnis W."/>
            <person name="Shapiro H."/>
            <person name="Tjian R."/>
            <person name="Grigoriev I.V."/>
            <person name="Rokhsar D."/>
        </authorList>
    </citation>
    <scope>NUCLEOTIDE SEQUENCE [LARGE SCALE GENOMIC DNA]</scope>
    <source>
        <strain evidence="12">MX1 / ATCC 50154</strain>
    </source>
</reference>